<evidence type="ECO:0000313" key="3">
    <source>
        <dbReference type="Proteomes" id="UP000827284"/>
    </source>
</evidence>
<evidence type="ECO:0000256" key="1">
    <source>
        <dbReference type="SAM" id="SignalP"/>
    </source>
</evidence>
<dbReference type="Proteomes" id="UP000827284">
    <property type="component" value="Unassembled WGS sequence"/>
</dbReference>
<dbReference type="Gene3D" id="2.90.10.10">
    <property type="entry name" value="Bulb-type lectin domain"/>
    <property type="match status" value="1"/>
</dbReference>
<feature type="signal peptide" evidence="1">
    <location>
        <begin position="1"/>
        <end position="21"/>
    </location>
</feature>
<reference evidence="2" key="2">
    <citation type="journal article" date="2022" name="Microbiol. Resour. Announc.">
        <title>Whole-Genome Sequence of Entomortierella parvispora E1425, a Mucoromycotan Fungus Associated with Burkholderiaceae-Related Endosymbiotic Bacteria.</title>
        <authorList>
            <person name="Herlambang A."/>
            <person name="Guo Y."/>
            <person name="Takashima Y."/>
            <person name="Narisawa K."/>
            <person name="Ohta H."/>
            <person name="Nishizawa T."/>
        </authorList>
    </citation>
    <scope>NUCLEOTIDE SEQUENCE</scope>
    <source>
        <strain evidence="2">E1425</strain>
    </source>
</reference>
<evidence type="ECO:0000313" key="2">
    <source>
        <dbReference type="EMBL" id="GJJ72498.1"/>
    </source>
</evidence>
<keyword evidence="1" id="KW-0732">Signal</keyword>
<reference evidence="2" key="1">
    <citation type="submission" date="2021-11" db="EMBL/GenBank/DDBJ databases">
        <authorList>
            <person name="Herlambang A."/>
            <person name="Guo Y."/>
            <person name="Takashima Y."/>
            <person name="Nishizawa T."/>
        </authorList>
    </citation>
    <scope>NUCLEOTIDE SEQUENCE</scope>
    <source>
        <strain evidence="2">E1425</strain>
    </source>
</reference>
<dbReference type="SUPFAM" id="SSF51110">
    <property type="entry name" value="alpha-D-mannose-specific plant lectins"/>
    <property type="match status" value="1"/>
</dbReference>
<keyword evidence="3" id="KW-1185">Reference proteome</keyword>
<dbReference type="AlphaFoldDB" id="A0A9P3H9Z2"/>
<protein>
    <recommendedName>
        <fullName evidence="4">Bulb-type lectin domain-containing protein</fullName>
    </recommendedName>
</protein>
<comment type="caution">
    <text evidence="2">The sequence shown here is derived from an EMBL/GenBank/DDBJ whole genome shotgun (WGS) entry which is preliminary data.</text>
</comment>
<dbReference type="InterPro" id="IPR036426">
    <property type="entry name" value="Bulb-type_lectin_dom_sf"/>
</dbReference>
<proteinExistence type="predicted"/>
<accession>A0A9P3H9Z2</accession>
<dbReference type="EMBL" id="BQFW01000007">
    <property type="protein sequence ID" value="GJJ72498.1"/>
    <property type="molecule type" value="Genomic_DNA"/>
</dbReference>
<name>A0A9P3H9Z2_9FUNG</name>
<organism evidence="2 3">
    <name type="scientific">Entomortierella parvispora</name>
    <dbReference type="NCBI Taxonomy" id="205924"/>
    <lineage>
        <taxon>Eukaryota</taxon>
        <taxon>Fungi</taxon>
        <taxon>Fungi incertae sedis</taxon>
        <taxon>Mucoromycota</taxon>
        <taxon>Mortierellomycotina</taxon>
        <taxon>Mortierellomycetes</taxon>
        <taxon>Mortierellales</taxon>
        <taxon>Mortierellaceae</taxon>
        <taxon>Entomortierella</taxon>
    </lineage>
</organism>
<evidence type="ECO:0008006" key="4">
    <source>
        <dbReference type="Google" id="ProtNLM"/>
    </source>
</evidence>
<feature type="chain" id="PRO_5040474788" description="Bulb-type lectin domain-containing protein" evidence="1">
    <location>
        <begin position="22"/>
        <end position="411"/>
    </location>
</feature>
<gene>
    <name evidence="2" type="ORF">EMPS_04856</name>
</gene>
<dbReference type="OrthoDB" id="2418136at2759"/>
<sequence length="411" mass="44076">MKTLPVIALVQLVYAITIVNAAPNVAQQAPLGSDRSWPNMGKCQTTDYEEAVQTSSMTWYGTLAKVGQYTHFSNEYACPAGGPPCPLQDSYAMAHSYSLKVGAGEGFNISLIAAQISKSISFTTTYATAGFVPMSLPPGVHGYQGFATKWVEVKGHYFKKRRACCKGATPECTTEILSKRPYDVHFPRTVGEAGASLDGHYTICSGRAANQKCAGSPPRDMEECKAWDTIIPDGRLEGCRDNGCYDSSKMLASTNNVNRVVIHINGKMCVYGTRDGVYANTWCMDKEMDPGLGPFYGVLQRDGKFCLFTKAGLNYYCAGTGGTSDGSYRMIMQNDGDLVVYTGDNNPIWHSDTGYGQIPFPSCNRHRGHGGGQCLGGNPGSGIAHGEGACCVTASDCETCCTVEGMCSAEC</sequence>